<dbReference type="AlphaFoldDB" id="C0EA29"/>
<dbReference type="GO" id="GO:0045881">
    <property type="term" value="P:positive regulation of sporulation resulting in formation of a cellular spore"/>
    <property type="evidence" value="ECO:0007669"/>
    <property type="project" value="TreeGrafter"/>
</dbReference>
<evidence type="ECO:0000313" key="7">
    <source>
        <dbReference type="Proteomes" id="UP000003340"/>
    </source>
</evidence>
<protein>
    <submittedName>
        <fullName evidence="6">ParB-like protein</fullName>
    </submittedName>
</protein>
<dbReference type="InterPro" id="IPR050336">
    <property type="entry name" value="Chromosome_partition/occlusion"/>
</dbReference>
<accession>C0EA29</accession>
<dbReference type="PANTHER" id="PTHR33375">
    <property type="entry name" value="CHROMOSOME-PARTITIONING PROTEIN PARB-RELATED"/>
    <property type="match status" value="1"/>
</dbReference>
<dbReference type="GO" id="GO:0009295">
    <property type="term" value="C:nucleoid"/>
    <property type="evidence" value="ECO:0007669"/>
    <property type="project" value="UniProtKB-SubCell"/>
</dbReference>
<dbReference type="InterPro" id="IPR004437">
    <property type="entry name" value="ParB/RepB/Spo0J"/>
</dbReference>
<dbReference type="FunFam" id="1.10.10.2830:FF:000001">
    <property type="entry name" value="Chromosome partitioning protein ParB"/>
    <property type="match status" value="1"/>
</dbReference>
<dbReference type="STRING" id="537013.CLOSTMETH_00683"/>
<sequence length="286" mass="32323">MARKSGLGKGLDALFLDNSAEESSSTTMKLTDIEPNKNQPRKTFDEAALTTLADSIRQHGVIQPLVVRPLSTGGYQIIAGERRWRACRMLGLAEVPVLIKEMDDKQVMEVALIENLQREDLNPIEEALGYKQLMDEYDLTQDQVATRVGKSRPAVANALRLLNLPKQVIGLVENGNLSFGQAKAILSFEDETDMITMANLAVRKGMTVRELEKLSKKSAKAERTVPLKSKRDHYYDELEIAMRDELHRKIKIDLAKEEQGTLHIDFYSKEELADLARRLTNMNEER</sequence>
<dbReference type="GO" id="GO:0007059">
    <property type="term" value="P:chromosome segregation"/>
    <property type="evidence" value="ECO:0007669"/>
    <property type="project" value="UniProtKB-KW"/>
</dbReference>
<dbReference type="GO" id="GO:0005694">
    <property type="term" value="C:chromosome"/>
    <property type="evidence" value="ECO:0007669"/>
    <property type="project" value="TreeGrafter"/>
</dbReference>
<evidence type="ECO:0000256" key="4">
    <source>
        <dbReference type="ARBA" id="ARBA00023125"/>
    </source>
</evidence>
<dbReference type="eggNOG" id="COG1475">
    <property type="taxonomic scope" value="Bacteria"/>
</dbReference>
<feature type="domain" description="ParB-like N-terminal" evidence="5">
    <location>
        <begin position="26"/>
        <end position="116"/>
    </location>
</feature>
<name>C0EA29_9FIRM</name>
<dbReference type="InterPro" id="IPR041468">
    <property type="entry name" value="HTH_ParB/Spo0J"/>
</dbReference>
<comment type="caution">
    <text evidence="6">The sequence shown here is derived from an EMBL/GenBank/DDBJ whole genome shotgun (WGS) entry which is preliminary data.</text>
</comment>
<evidence type="ECO:0000256" key="2">
    <source>
        <dbReference type="ARBA" id="ARBA00006295"/>
    </source>
</evidence>
<dbReference type="InterPro" id="IPR036086">
    <property type="entry name" value="ParB/Sulfiredoxin_sf"/>
</dbReference>
<dbReference type="FunFam" id="3.90.1530.30:FF:000001">
    <property type="entry name" value="Chromosome partitioning protein ParB"/>
    <property type="match status" value="1"/>
</dbReference>
<dbReference type="PANTHER" id="PTHR33375:SF1">
    <property type="entry name" value="CHROMOSOME-PARTITIONING PROTEIN PARB-RELATED"/>
    <property type="match status" value="1"/>
</dbReference>
<evidence type="ECO:0000259" key="5">
    <source>
        <dbReference type="SMART" id="SM00470"/>
    </source>
</evidence>
<dbReference type="Pfam" id="PF17762">
    <property type="entry name" value="HTH_ParB"/>
    <property type="match status" value="1"/>
</dbReference>
<dbReference type="EMBL" id="ACEC01000026">
    <property type="protein sequence ID" value="EEG31648.1"/>
    <property type="molecule type" value="Genomic_DNA"/>
</dbReference>
<proteinExistence type="inferred from homology"/>
<dbReference type="Gene3D" id="1.10.10.2830">
    <property type="match status" value="1"/>
</dbReference>
<comment type="subcellular location">
    <subcellularLocation>
        <location evidence="1">Cytoplasm</location>
        <location evidence="1">Nucleoid</location>
    </subcellularLocation>
</comment>
<dbReference type="Proteomes" id="UP000003340">
    <property type="component" value="Unassembled WGS sequence"/>
</dbReference>
<evidence type="ECO:0000313" key="6">
    <source>
        <dbReference type="EMBL" id="EEG31648.1"/>
    </source>
</evidence>
<evidence type="ECO:0000256" key="1">
    <source>
        <dbReference type="ARBA" id="ARBA00004453"/>
    </source>
</evidence>
<keyword evidence="3" id="KW-0159">Chromosome partition</keyword>
<dbReference type="Gene3D" id="3.90.1530.30">
    <property type="match status" value="1"/>
</dbReference>
<keyword evidence="7" id="KW-1185">Reference proteome</keyword>
<comment type="similarity">
    <text evidence="2">Belongs to the ParB family.</text>
</comment>
<organism evidence="6 7">
    <name type="scientific">[Clostridium] methylpentosum DSM 5476</name>
    <dbReference type="NCBI Taxonomy" id="537013"/>
    <lineage>
        <taxon>Bacteria</taxon>
        <taxon>Bacillati</taxon>
        <taxon>Bacillota</taxon>
        <taxon>Clostridia</taxon>
        <taxon>Eubacteriales</taxon>
        <taxon>Oscillospiraceae</taxon>
        <taxon>Oscillospiraceae incertae sedis</taxon>
    </lineage>
</organism>
<dbReference type="GO" id="GO:0003677">
    <property type="term" value="F:DNA binding"/>
    <property type="evidence" value="ECO:0007669"/>
    <property type="project" value="UniProtKB-KW"/>
</dbReference>
<gene>
    <name evidence="6" type="ORF">CLOSTMETH_00683</name>
</gene>
<evidence type="ECO:0000256" key="3">
    <source>
        <dbReference type="ARBA" id="ARBA00022829"/>
    </source>
</evidence>
<dbReference type="NCBIfam" id="TIGR00180">
    <property type="entry name" value="parB_part"/>
    <property type="match status" value="1"/>
</dbReference>
<reference evidence="6 7" key="1">
    <citation type="submission" date="2009-01" db="EMBL/GenBank/DDBJ databases">
        <authorList>
            <person name="Fulton L."/>
            <person name="Clifton S."/>
            <person name="Fulton B."/>
            <person name="Xu J."/>
            <person name="Minx P."/>
            <person name="Pepin K.H."/>
            <person name="Johnson M."/>
            <person name="Bhonagiri V."/>
            <person name="Nash W.E."/>
            <person name="Mardis E.R."/>
            <person name="Wilson R.K."/>
        </authorList>
    </citation>
    <scope>NUCLEOTIDE SEQUENCE [LARGE SCALE GENOMIC DNA]</scope>
    <source>
        <strain evidence="6 7">DSM 5476</strain>
    </source>
</reference>
<reference evidence="6 7" key="2">
    <citation type="submission" date="2009-02" db="EMBL/GenBank/DDBJ databases">
        <title>Draft genome sequence of Clostridium methylpentosum (DSM 5476).</title>
        <authorList>
            <person name="Sudarsanam P."/>
            <person name="Ley R."/>
            <person name="Guruge J."/>
            <person name="Turnbaugh P.J."/>
            <person name="Mahowald M."/>
            <person name="Liep D."/>
            <person name="Gordon J."/>
        </authorList>
    </citation>
    <scope>NUCLEOTIDE SEQUENCE [LARGE SCALE GENOMIC DNA]</scope>
    <source>
        <strain evidence="6 7">DSM 5476</strain>
    </source>
</reference>
<dbReference type="Pfam" id="PF02195">
    <property type="entry name" value="ParB_N"/>
    <property type="match status" value="1"/>
</dbReference>
<dbReference type="CDD" id="cd16393">
    <property type="entry name" value="SPO0J_N"/>
    <property type="match status" value="1"/>
</dbReference>
<keyword evidence="4" id="KW-0238">DNA-binding</keyword>
<dbReference type="HOGENOM" id="CLU_023853_0_0_9"/>
<dbReference type="SUPFAM" id="SSF110849">
    <property type="entry name" value="ParB/Sulfiredoxin"/>
    <property type="match status" value="1"/>
</dbReference>
<dbReference type="SMART" id="SM00470">
    <property type="entry name" value="ParB"/>
    <property type="match status" value="1"/>
</dbReference>
<dbReference type="InterPro" id="IPR003115">
    <property type="entry name" value="ParB_N"/>
</dbReference>